<dbReference type="GO" id="GO:0034475">
    <property type="term" value="P:U4 snRNA 3'-end processing"/>
    <property type="evidence" value="ECO:0007669"/>
    <property type="project" value="TreeGrafter"/>
</dbReference>
<feature type="domain" description="Exoribonuclease phosphorolytic" evidence="11">
    <location>
        <begin position="49"/>
        <end position="231"/>
    </location>
</feature>
<evidence type="ECO:0000256" key="9">
    <source>
        <dbReference type="ARBA" id="ARBA00030617"/>
    </source>
</evidence>
<comment type="subcellular location">
    <subcellularLocation>
        <location evidence="1">Cytoplasm</location>
    </subcellularLocation>
    <subcellularLocation>
        <location evidence="2">Nucleus</location>
        <location evidence="2">Nucleolus</location>
    </subcellularLocation>
</comment>
<evidence type="ECO:0000256" key="2">
    <source>
        <dbReference type="ARBA" id="ARBA00004604"/>
    </source>
</evidence>
<dbReference type="GO" id="GO:0000177">
    <property type="term" value="C:cytoplasmic exosome (RNase complex)"/>
    <property type="evidence" value="ECO:0007669"/>
    <property type="project" value="TreeGrafter"/>
</dbReference>
<proteinExistence type="inferred from homology"/>
<dbReference type="AlphaFoldDB" id="A0A3D8T1R5"/>
<dbReference type="SUPFAM" id="SSF55666">
    <property type="entry name" value="Ribonuclease PH domain 2-like"/>
    <property type="match status" value="1"/>
</dbReference>
<evidence type="ECO:0000256" key="3">
    <source>
        <dbReference type="ARBA" id="ARBA00006678"/>
    </source>
</evidence>
<sequence length="418" mass="46077">MTTSTPQSTLSFPRETFAKLSPHPYLLAHLQPSSADKPSTRANGRTPSQFRTPHINNGSLTHAEGSAVVRIGDTTVVCGIRGEILLARDVPNYRSDRTSTTPSSKSGYNEPKELDLLVPNIELATGCSPAFLPGQSPSSLAQSLSTRIYSLLHSSALVDGEDLRIWYQPPNMTEDSKMDEDDEEEGSAIMEAEVKAFWTLYIDILFISLDGNPFDAAWAAVLSALGDVRLPKAYWDPDREMVLCEDKIAQSKQLNLRGFPIAVTFLVFKGKEQDKEQWILVDPDSFEESLCDESVTLVVDRSQGPGTKILGFSKAGGTVVDREELKQIAELAAIDLKDQVRLYGRIIRLNVVGRPQHLGLYQRKYWYANAKHVAPGHLNDYESLSHTPASRTAPESNGKDDADVVLCLSCRAPSKTVE</sequence>
<dbReference type="GO" id="GO:0034476">
    <property type="term" value="P:U5 snRNA 3'-end processing"/>
    <property type="evidence" value="ECO:0007669"/>
    <property type="project" value="TreeGrafter"/>
</dbReference>
<dbReference type="InterPro" id="IPR050590">
    <property type="entry name" value="Exosome_comp_Rrp42_subfam"/>
</dbReference>
<feature type="compositionally biased region" description="Polar residues" evidence="10">
    <location>
        <begin position="31"/>
        <end position="60"/>
    </location>
</feature>
<dbReference type="SUPFAM" id="SSF54211">
    <property type="entry name" value="Ribosomal protein S5 domain 2-like"/>
    <property type="match status" value="1"/>
</dbReference>
<protein>
    <recommendedName>
        <fullName evidence="9">Ribosomal RNA-processing protein 43</fullName>
    </recommendedName>
</protein>
<evidence type="ECO:0000256" key="4">
    <source>
        <dbReference type="ARBA" id="ARBA00022490"/>
    </source>
</evidence>
<dbReference type="GO" id="GO:0000467">
    <property type="term" value="P:exonucleolytic trimming to generate mature 3'-end of 5.8S rRNA from tricistronic rRNA transcript (SSU-rRNA, 5.8S rRNA, LSU-rRNA)"/>
    <property type="evidence" value="ECO:0007669"/>
    <property type="project" value="TreeGrafter"/>
</dbReference>
<dbReference type="GO" id="GO:0016075">
    <property type="term" value="P:rRNA catabolic process"/>
    <property type="evidence" value="ECO:0007669"/>
    <property type="project" value="TreeGrafter"/>
</dbReference>
<keyword evidence="8" id="KW-0539">Nucleus</keyword>
<dbReference type="Proteomes" id="UP000256328">
    <property type="component" value="Unassembled WGS sequence"/>
</dbReference>
<evidence type="ECO:0000256" key="1">
    <source>
        <dbReference type="ARBA" id="ARBA00004496"/>
    </source>
</evidence>
<reference evidence="13 14" key="1">
    <citation type="journal article" date="2018" name="IMA Fungus">
        <title>IMA Genome-F 9: Draft genome sequence of Annulohypoxylon stygium, Aspergillus mulundensis, Berkeleyomyces basicola (syn. Thielaviopsis basicola), Ceratocystis smalleyi, two Cercospora beticola strains, Coleophoma cylindrospora, Fusarium fracticaudum, Phialophora cf. hyalina, and Morchella septimelata.</title>
        <authorList>
            <person name="Wingfield B.D."/>
            <person name="Bills G.F."/>
            <person name="Dong Y."/>
            <person name="Huang W."/>
            <person name="Nel W.J."/>
            <person name="Swalarsk-Parry B.S."/>
            <person name="Vaghefi N."/>
            <person name="Wilken P.M."/>
            <person name="An Z."/>
            <person name="de Beer Z.W."/>
            <person name="De Vos L."/>
            <person name="Chen L."/>
            <person name="Duong T.A."/>
            <person name="Gao Y."/>
            <person name="Hammerbacher A."/>
            <person name="Kikkert J.R."/>
            <person name="Li Y."/>
            <person name="Li H."/>
            <person name="Li K."/>
            <person name="Li Q."/>
            <person name="Liu X."/>
            <person name="Ma X."/>
            <person name="Naidoo K."/>
            <person name="Pethybridge S.J."/>
            <person name="Sun J."/>
            <person name="Steenkamp E.T."/>
            <person name="van der Nest M.A."/>
            <person name="van Wyk S."/>
            <person name="Wingfield M.J."/>
            <person name="Xiong C."/>
            <person name="Yue Q."/>
            <person name="Zhang X."/>
        </authorList>
    </citation>
    <scope>NUCLEOTIDE SEQUENCE [LARGE SCALE GENOMIC DNA]</scope>
    <source>
        <strain evidence="13 14">BP5796</strain>
    </source>
</reference>
<dbReference type="FunFam" id="3.30.230.70:FF:000025">
    <property type="entry name" value="Exosome complex component rrp43"/>
    <property type="match status" value="1"/>
</dbReference>
<keyword evidence="4" id="KW-0963">Cytoplasm</keyword>
<evidence type="ECO:0000259" key="12">
    <source>
        <dbReference type="Pfam" id="PF03725"/>
    </source>
</evidence>
<dbReference type="InterPro" id="IPR027408">
    <property type="entry name" value="PNPase/RNase_PH_dom_sf"/>
</dbReference>
<accession>A0A3D8T1R5</accession>
<evidence type="ECO:0000259" key="11">
    <source>
        <dbReference type="Pfam" id="PF01138"/>
    </source>
</evidence>
<evidence type="ECO:0000256" key="7">
    <source>
        <dbReference type="ARBA" id="ARBA00022884"/>
    </source>
</evidence>
<keyword evidence="6" id="KW-0271">Exosome</keyword>
<dbReference type="EMBL" id="PDLN01000002">
    <property type="protein sequence ID" value="RDW92512.1"/>
    <property type="molecule type" value="Genomic_DNA"/>
</dbReference>
<dbReference type="InterPro" id="IPR015847">
    <property type="entry name" value="ExoRNase_PH_dom2"/>
</dbReference>
<dbReference type="GO" id="GO:0005730">
    <property type="term" value="C:nucleolus"/>
    <property type="evidence" value="ECO:0007669"/>
    <property type="project" value="UniProtKB-SubCell"/>
</dbReference>
<dbReference type="PANTHER" id="PTHR11097">
    <property type="entry name" value="EXOSOME COMPLEX EXONUCLEASE RIBOSOMAL RNA PROCESSING PROTEIN"/>
    <property type="match status" value="1"/>
</dbReference>
<evidence type="ECO:0000313" key="14">
    <source>
        <dbReference type="Proteomes" id="UP000256328"/>
    </source>
</evidence>
<dbReference type="GO" id="GO:0071038">
    <property type="term" value="P:TRAMP-dependent tRNA surveillance pathway"/>
    <property type="evidence" value="ECO:0007669"/>
    <property type="project" value="TreeGrafter"/>
</dbReference>
<dbReference type="Gene3D" id="3.30.230.70">
    <property type="entry name" value="GHMP Kinase, N-terminal domain"/>
    <property type="match status" value="1"/>
</dbReference>
<evidence type="ECO:0000256" key="10">
    <source>
        <dbReference type="SAM" id="MobiDB-lite"/>
    </source>
</evidence>
<dbReference type="Pfam" id="PF03725">
    <property type="entry name" value="RNase_PH_C"/>
    <property type="match status" value="1"/>
</dbReference>
<name>A0A3D8T1R5_9HELO</name>
<dbReference type="GO" id="GO:0035925">
    <property type="term" value="F:mRNA 3'-UTR AU-rich region binding"/>
    <property type="evidence" value="ECO:0007669"/>
    <property type="project" value="TreeGrafter"/>
</dbReference>
<dbReference type="InterPro" id="IPR036345">
    <property type="entry name" value="ExoRNase_PH_dom2_sf"/>
</dbReference>
<feature type="region of interest" description="Disordered" evidence="10">
    <location>
        <begin position="30"/>
        <end position="61"/>
    </location>
</feature>
<comment type="caution">
    <text evidence="13">The sequence shown here is derived from an EMBL/GenBank/DDBJ whole genome shotgun (WGS) entry which is preliminary data.</text>
</comment>
<organism evidence="13 14">
    <name type="scientific">Coleophoma crateriformis</name>
    <dbReference type="NCBI Taxonomy" id="565419"/>
    <lineage>
        <taxon>Eukaryota</taxon>
        <taxon>Fungi</taxon>
        <taxon>Dikarya</taxon>
        <taxon>Ascomycota</taxon>
        <taxon>Pezizomycotina</taxon>
        <taxon>Leotiomycetes</taxon>
        <taxon>Helotiales</taxon>
        <taxon>Dermateaceae</taxon>
        <taxon>Coleophoma</taxon>
    </lineage>
</organism>
<evidence type="ECO:0000313" key="13">
    <source>
        <dbReference type="EMBL" id="RDW92512.1"/>
    </source>
</evidence>
<dbReference type="GO" id="GO:0071028">
    <property type="term" value="P:nuclear mRNA surveillance"/>
    <property type="evidence" value="ECO:0007669"/>
    <property type="project" value="TreeGrafter"/>
</dbReference>
<feature type="domain" description="Exoribonuclease phosphorolytic" evidence="12">
    <location>
        <begin position="258"/>
        <end position="332"/>
    </location>
</feature>
<dbReference type="GO" id="GO:0000176">
    <property type="term" value="C:nuclear exosome (RNase complex)"/>
    <property type="evidence" value="ECO:0007669"/>
    <property type="project" value="UniProtKB-ARBA"/>
</dbReference>
<dbReference type="GO" id="GO:0071035">
    <property type="term" value="P:nuclear polyadenylation-dependent rRNA catabolic process"/>
    <property type="evidence" value="ECO:0007669"/>
    <property type="project" value="TreeGrafter"/>
</dbReference>
<dbReference type="OrthoDB" id="45882at2759"/>
<dbReference type="InterPro" id="IPR001247">
    <property type="entry name" value="ExoRNase_PH_dom1"/>
</dbReference>
<evidence type="ECO:0000256" key="6">
    <source>
        <dbReference type="ARBA" id="ARBA00022835"/>
    </source>
</evidence>
<dbReference type="PANTHER" id="PTHR11097:SF9">
    <property type="entry name" value="EXOSOME COMPLEX COMPONENT RRP43"/>
    <property type="match status" value="1"/>
</dbReference>
<keyword evidence="7" id="KW-0694">RNA-binding</keyword>
<evidence type="ECO:0000256" key="5">
    <source>
        <dbReference type="ARBA" id="ARBA00022552"/>
    </source>
</evidence>
<dbReference type="GO" id="GO:0034473">
    <property type="term" value="P:U1 snRNA 3'-end processing"/>
    <property type="evidence" value="ECO:0007669"/>
    <property type="project" value="TreeGrafter"/>
</dbReference>
<comment type="similarity">
    <text evidence="3">Belongs to the RNase PH family.</text>
</comment>
<dbReference type="InterPro" id="IPR020568">
    <property type="entry name" value="Ribosomal_Su5_D2-typ_SF"/>
</dbReference>
<keyword evidence="14" id="KW-1185">Reference proteome</keyword>
<evidence type="ECO:0000256" key="8">
    <source>
        <dbReference type="ARBA" id="ARBA00023242"/>
    </source>
</evidence>
<keyword evidence="5" id="KW-0698">rRNA processing</keyword>
<gene>
    <name evidence="13" type="ORF">BP5796_01906</name>
</gene>
<dbReference type="Pfam" id="PF01138">
    <property type="entry name" value="RNase_PH"/>
    <property type="match status" value="1"/>
</dbReference>